<evidence type="ECO:0000256" key="1">
    <source>
        <dbReference type="SAM" id="SignalP"/>
    </source>
</evidence>
<reference evidence="2" key="1">
    <citation type="submission" date="2020-02" db="EMBL/GenBank/DDBJ databases">
        <authorList>
            <person name="Meier V. D."/>
        </authorList>
    </citation>
    <scope>NUCLEOTIDE SEQUENCE</scope>
    <source>
        <strain evidence="2">AVDCRST_MAG59</strain>
    </source>
</reference>
<gene>
    <name evidence="2" type="ORF">AVDCRST_MAG59-1342</name>
</gene>
<feature type="chain" id="PRO_5026759872" description="Alkaline phosphatase" evidence="1">
    <location>
        <begin position="35"/>
        <end position="267"/>
    </location>
</feature>
<feature type="signal peptide" evidence="1">
    <location>
        <begin position="1"/>
        <end position="34"/>
    </location>
</feature>
<protein>
    <recommendedName>
        <fullName evidence="3">Alkaline phosphatase</fullName>
    </recommendedName>
</protein>
<name>A0A6J4UG91_9BACT</name>
<keyword evidence="1" id="KW-0732">Signal</keyword>
<accession>A0A6J4UG91</accession>
<organism evidence="2">
    <name type="scientific">uncultured Thermomicrobiales bacterium</name>
    <dbReference type="NCBI Taxonomy" id="1645740"/>
    <lineage>
        <taxon>Bacteria</taxon>
        <taxon>Pseudomonadati</taxon>
        <taxon>Thermomicrobiota</taxon>
        <taxon>Thermomicrobia</taxon>
        <taxon>Thermomicrobiales</taxon>
        <taxon>environmental samples</taxon>
    </lineage>
</organism>
<sequence length="267" mass="28036">MNGNARLLIRGTLATAATAGTLALTLAGAAPARAQDATTEAEVLTLRNYSLAIHQGTCNTLVVEPAYDLGLLRPRPLIVDEADFGAYDAGLFDDAYTTDEFYPDADSVDLSEDTGYLFDDVDDDGIFDYGLDYDADGVLTEVEVLERPILWAAENELADLEGLVADDEGAELADLRDVPHALVVHRGDIADTDYLACAEIEGAVNDEGRLVTVVKPVGQGGLTGIAEFEQTDDGFLGIGGDGGAADVYVFPSRVAQTESGASGTPTP</sequence>
<dbReference type="AlphaFoldDB" id="A0A6J4UG91"/>
<proteinExistence type="predicted"/>
<evidence type="ECO:0008006" key="3">
    <source>
        <dbReference type="Google" id="ProtNLM"/>
    </source>
</evidence>
<dbReference type="EMBL" id="CADCWF010000083">
    <property type="protein sequence ID" value="CAA9546489.1"/>
    <property type="molecule type" value="Genomic_DNA"/>
</dbReference>
<evidence type="ECO:0000313" key="2">
    <source>
        <dbReference type="EMBL" id="CAA9546489.1"/>
    </source>
</evidence>